<reference evidence="1 2" key="1">
    <citation type="submission" date="2023-02" db="EMBL/GenBank/DDBJ databases">
        <title>Comparative genome analysis of Eubacterium limosum species.</title>
        <authorList>
            <person name="Bak J.E."/>
        </authorList>
    </citation>
    <scope>NUCLEOTIDE SEQUENCE [LARGE SCALE GENOMIC DNA]</scope>
    <source>
        <strain evidence="1 2">KGMB01548</strain>
    </source>
</reference>
<dbReference type="RefSeq" id="WP_227209505.1">
    <property type="nucleotide sequence ID" value="NZ_JAJCLO010000033.1"/>
</dbReference>
<sequence length="183" mass="21440">MKFKNKAKMMREAERALKRKATYQKERGYGNDENYALEMVLYKGDLNDPEDVLVYGMSDQESFWFHLTGDDQKEVAIPPMEIGYDDNLFKDLEDGYAIAGMSMEGHYGVWYTLDDIENTEFSQTSRTEGLAKYLLYCRQNGVTAEKLRKETGYEGRDMLKLYEKPIRQVEKSQKIKKRHGQVR</sequence>
<organism evidence="1 2">
    <name type="scientific">Eubacterium limosum</name>
    <dbReference type="NCBI Taxonomy" id="1736"/>
    <lineage>
        <taxon>Bacteria</taxon>
        <taxon>Bacillati</taxon>
        <taxon>Bacillota</taxon>
        <taxon>Clostridia</taxon>
        <taxon>Eubacteriales</taxon>
        <taxon>Eubacteriaceae</taxon>
        <taxon>Eubacterium</taxon>
    </lineage>
</organism>
<dbReference type="Proteomes" id="UP001215087">
    <property type="component" value="Unassembled WGS sequence"/>
</dbReference>
<gene>
    <name evidence="1" type="ORF">PTZ04_21515</name>
</gene>
<protein>
    <submittedName>
        <fullName evidence="1">Uncharacterized protein</fullName>
    </submittedName>
</protein>
<name>A0ABT5UV37_EUBLI</name>
<keyword evidence="2" id="KW-1185">Reference proteome</keyword>
<proteinExistence type="predicted"/>
<evidence type="ECO:0000313" key="2">
    <source>
        <dbReference type="Proteomes" id="UP001215087"/>
    </source>
</evidence>
<accession>A0ABT5UV37</accession>
<dbReference type="EMBL" id="JAQSVD010000022">
    <property type="protein sequence ID" value="MDE1472844.1"/>
    <property type="molecule type" value="Genomic_DNA"/>
</dbReference>
<comment type="caution">
    <text evidence="1">The sequence shown here is derived from an EMBL/GenBank/DDBJ whole genome shotgun (WGS) entry which is preliminary data.</text>
</comment>
<evidence type="ECO:0000313" key="1">
    <source>
        <dbReference type="EMBL" id="MDE1472844.1"/>
    </source>
</evidence>